<dbReference type="EMBL" id="RXIC02000021">
    <property type="protein sequence ID" value="KAB1219834.1"/>
    <property type="molecule type" value="Genomic_DNA"/>
</dbReference>
<organism evidence="1 2">
    <name type="scientific">Morella rubra</name>
    <name type="common">Chinese bayberry</name>
    <dbReference type="NCBI Taxonomy" id="262757"/>
    <lineage>
        <taxon>Eukaryota</taxon>
        <taxon>Viridiplantae</taxon>
        <taxon>Streptophyta</taxon>
        <taxon>Embryophyta</taxon>
        <taxon>Tracheophyta</taxon>
        <taxon>Spermatophyta</taxon>
        <taxon>Magnoliopsida</taxon>
        <taxon>eudicotyledons</taxon>
        <taxon>Gunneridae</taxon>
        <taxon>Pentapetalae</taxon>
        <taxon>rosids</taxon>
        <taxon>fabids</taxon>
        <taxon>Fagales</taxon>
        <taxon>Myricaceae</taxon>
        <taxon>Morella</taxon>
    </lineage>
</organism>
<protein>
    <submittedName>
        <fullName evidence="1">Uncharacterized protein</fullName>
    </submittedName>
</protein>
<comment type="caution">
    <text evidence="1">The sequence shown here is derived from an EMBL/GenBank/DDBJ whole genome shotgun (WGS) entry which is preliminary data.</text>
</comment>
<keyword evidence="2" id="KW-1185">Reference proteome</keyword>
<dbReference type="AlphaFoldDB" id="A0A6A1W3M4"/>
<dbReference type="Proteomes" id="UP000516437">
    <property type="component" value="Chromosome 3"/>
</dbReference>
<evidence type="ECO:0000313" key="1">
    <source>
        <dbReference type="EMBL" id="KAB1219834.1"/>
    </source>
</evidence>
<sequence>MEIKEFPQRFPWWTQLKRCRQKAFVVRESLLPPELDDVSPWRKAFCDDFEAFLPRLLPWTKEDFLVVKAYTIEADVWLLAFYLHLLNQHLGGFNLFGMNSQRLNSRISLVV</sequence>
<accession>A0A6A1W3M4</accession>
<reference evidence="1 2" key="1">
    <citation type="journal article" date="2019" name="Plant Biotechnol. J.">
        <title>The red bayberry genome and genetic basis of sex determination.</title>
        <authorList>
            <person name="Jia H.M."/>
            <person name="Jia H.J."/>
            <person name="Cai Q.L."/>
            <person name="Wang Y."/>
            <person name="Zhao H.B."/>
            <person name="Yang W.F."/>
            <person name="Wang G.Y."/>
            <person name="Li Y.H."/>
            <person name="Zhan D.L."/>
            <person name="Shen Y.T."/>
            <person name="Niu Q.F."/>
            <person name="Chang L."/>
            <person name="Qiu J."/>
            <person name="Zhao L."/>
            <person name="Xie H.B."/>
            <person name="Fu W.Y."/>
            <person name="Jin J."/>
            <person name="Li X.W."/>
            <person name="Jiao Y."/>
            <person name="Zhou C.C."/>
            <person name="Tu T."/>
            <person name="Chai C.Y."/>
            <person name="Gao J.L."/>
            <person name="Fan L.J."/>
            <person name="van de Weg E."/>
            <person name="Wang J.Y."/>
            <person name="Gao Z.S."/>
        </authorList>
    </citation>
    <scope>NUCLEOTIDE SEQUENCE [LARGE SCALE GENOMIC DNA]</scope>
    <source>
        <tissue evidence="1">Leaves</tissue>
    </source>
</reference>
<evidence type="ECO:0000313" key="2">
    <source>
        <dbReference type="Proteomes" id="UP000516437"/>
    </source>
</evidence>
<name>A0A6A1W3M4_9ROSI</name>
<proteinExistence type="predicted"/>
<gene>
    <name evidence="1" type="ORF">CJ030_MR3G009476</name>
</gene>